<feature type="region of interest" description="Disordered" evidence="1">
    <location>
        <begin position="1"/>
        <end position="29"/>
    </location>
</feature>
<dbReference type="OrthoDB" id="4956309at2759"/>
<dbReference type="RefSeq" id="XP_065988003.1">
    <property type="nucleotide sequence ID" value="XM_066131770.1"/>
</dbReference>
<name>A0A7D5V4L5_9HYPO</name>
<evidence type="ECO:0000256" key="1">
    <source>
        <dbReference type="SAM" id="MobiDB-lite"/>
    </source>
</evidence>
<gene>
    <name evidence="2" type="ORF">G6M90_00g109060</name>
</gene>
<dbReference type="AlphaFoldDB" id="A0A7D5V4L5"/>
<protein>
    <submittedName>
        <fullName evidence="2">Uncharacterized protein</fullName>
    </submittedName>
</protein>
<organism evidence="2 3">
    <name type="scientific">Metarhizium brunneum</name>
    <dbReference type="NCBI Taxonomy" id="500148"/>
    <lineage>
        <taxon>Eukaryota</taxon>
        <taxon>Fungi</taxon>
        <taxon>Dikarya</taxon>
        <taxon>Ascomycota</taxon>
        <taxon>Pezizomycotina</taxon>
        <taxon>Sordariomycetes</taxon>
        <taxon>Hypocreomycetidae</taxon>
        <taxon>Hypocreales</taxon>
        <taxon>Clavicipitaceae</taxon>
        <taxon>Metarhizium</taxon>
    </lineage>
</organism>
<proteinExistence type="predicted"/>
<accession>A0A7D5V4L5</accession>
<dbReference type="Proteomes" id="UP000510686">
    <property type="component" value="Chromosome 7"/>
</dbReference>
<keyword evidence="3" id="KW-1185">Reference proteome</keyword>
<dbReference type="EMBL" id="CP058938">
    <property type="protein sequence ID" value="QLI74795.1"/>
    <property type="molecule type" value="Genomic_DNA"/>
</dbReference>
<reference evidence="2 3" key="1">
    <citation type="submission" date="2020-07" db="EMBL/GenBank/DDBJ databases">
        <title>Telomere length de novo assembly of all 7 chromosomes of the fungus, Metarhizium brunneum, using a novel assembly pipeline.</title>
        <authorList>
            <person name="Saud z."/>
            <person name="Kortsinoglou A."/>
            <person name="Kouvelis V.N."/>
            <person name="Butt T.M."/>
        </authorList>
    </citation>
    <scope>NUCLEOTIDE SEQUENCE [LARGE SCALE GENOMIC DNA]</scope>
    <source>
        <strain evidence="2 3">4556</strain>
    </source>
</reference>
<evidence type="ECO:0000313" key="2">
    <source>
        <dbReference type="EMBL" id="QLI74795.1"/>
    </source>
</evidence>
<dbReference type="GeneID" id="90968244"/>
<sequence>MPSAGAVYNGSAPPKPDHAYTNHGIASGEQNLGNDRLTLFFERDPYSNSSGPASREARVAAQLKAVSEAFQPTQ</sequence>
<evidence type="ECO:0000313" key="3">
    <source>
        <dbReference type="Proteomes" id="UP000510686"/>
    </source>
</evidence>
<dbReference type="KEGG" id="mbrn:90968244"/>